<dbReference type="Gene3D" id="2.60.40.10">
    <property type="entry name" value="Immunoglobulins"/>
    <property type="match status" value="1"/>
</dbReference>
<sequence>MSREAWLMNPLLCLIGLGLFFWVPCGWSMEVTAPANIQAMNGTNTRLSCTFNSCYKVNNKKFSMNWTYKECDNCSEQTASIMGLLAWEGGALKTVRLQTRSCAATSEHISLSGLPHSPDFYALFVFDLTCWEAPWAGSELWSTSQKMTKGRDWGQRKGS</sequence>
<keyword evidence="10" id="KW-0407">Ion channel</keyword>
<feature type="chain" id="PRO_5028447573" evidence="8">
    <location>
        <begin position="29"/>
        <end position="159"/>
    </location>
</feature>
<evidence type="ECO:0000256" key="2">
    <source>
        <dbReference type="ARBA" id="ARBA00022692"/>
    </source>
</evidence>
<dbReference type="PANTHER" id="PTHR13869">
    <property type="entry name" value="MYELIN P0 RELATED"/>
    <property type="match status" value="1"/>
</dbReference>
<dbReference type="Proteomes" id="UP000515159">
    <property type="component" value="Chromosome 13"/>
</dbReference>
<evidence type="ECO:0000256" key="3">
    <source>
        <dbReference type="ARBA" id="ARBA00022729"/>
    </source>
</evidence>
<proteinExistence type="predicted"/>
<dbReference type="InterPro" id="IPR013783">
    <property type="entry name" value="Ig-like_fold"/>
</dbReference>
<accession>A0A6P8PJ90</accession>
<dbReference type="GO" id="GO:0034220">
    <property type="term" value="P:monoatomic ion transmembrane transport"/>
    <property type="evidence" value="ECO:0007669"/>
    <property type="project" value="UniProtKB-KW"/>
</dbReference>
<dbReference type="AlphaFoldDB" id="A0A6P8PJ90"/>
<dbReference type="InterPro" id="IPR000920">
    <property type="entry name" value="Myelin_P0-rel"/>
</dbReference>
<keyword evidence="10" id="KW-0406">Ion transport</keyword>
<reference evidence="10" key="1">
    <citation type="submission" date="2025-08" db="UniProtKB">
        <authorList>
            <consortium name="RefSeq"/>
        </authorList>
    </citation>
    <scope>IDENTIFICATION</scope>
</reference>
<protein>
    <submittedName>
        <fullName evidence="10">Sodium channel subunit beta-2 isoform X4</fullName>
    </submittedName>
</protein>
<keyword evidence="2" id="KW-0812">Transmembrane</keyword>
<keyword evidence="3 8" id="KW-0732">Signal</keyword>
<evidence type="ECO:0000256" key="7">
    <source>
        <dbReference type="ARBA" id="ARBA00023319"/>
    </source>
</evidence>
<keyword evidence="4" id="KW-1133">Transmembrane helix</keyword>
<evidence type="ECO:0000256" key="5">
    <source>
        <dbReference type="ARBA" id="ARBA00023136"/>
    </source>
</evidence>
<name>A0A6P8PJ90_GEOSA</name>
<keyword evidence="6" id="KW-1015">Disulfide bond</keyword>
<comment type="subcellular location">
    <subcellularLocation>
        <location evidence="1">Membrane</location>
    </subcellularLocation>
</comment>
<evidence type="ECO:0000256" key="8">
    <source>
        <dbReference type="SAM" id="SignalP"/>
    </source>
</evidence>
<keyword evidence="5" id="KW-0472">Membrane</keyword>
<keyword evidence="7" id="KW-0393">Immunoglobulin domain</keyword>
<keyword evidence="9" id="KW-1185">Reference proteome</keyword>
<evidence type="ECO:0000256" key="4">
    <source>
        <dbReference type="ARBA" id="ARBA00022989"/>
    </source>
</evidence>
<feature type="signal peptide" evidence="8">
    <location>
        <begin position="1"/>
        <end position="28"/>
    </location>
</feature>
<keyword evidence="10" id="KW-0813">Transport</keyword>
<dbReference type="GO" id="GO:0005886">
    <property type="term" value="C:plasma membrane"/>
    <property type="evidence" value="ECO:0007669"/>
    <property type="project" value="TreeGrafter"/>
</dbReference>
<dbReference type="PANTHER" id="PTHR13869:SF3">
    <property type="entry name" value="SODIUM CHANNEL SUBUNIT BETA-2"/>
    <property type="match status" value="1"/>
</dbReference>
<evidence type="ECO:0000313" key="10">
    <source>
        <dbReference type="RefSeq" id="XP_033774768.1"/>
    </source>
</evidence>
<dbReference type="GeneID" id="117347664"/>
<gene>
    <name evidence="10" type="primary">SCN2B</name>
</gene>
<evidence type="ECO:0000256" key="1">
    <source>
        <dbReference type="ARBA" id="ARBA00004370"/>
    </source>
</evidence>
<evidence type="ECO:0000256" key="6">
    <source>
        <dbReference type="ARBA" id="ARBA00023157"/>
    </source>
</evidence>
<organism evidence="9 10">
    <name type="scientific">Geotrypetes seraphini</name>
    <name type="common">Gaboon caecilian</name>
    <name type="synonym">Caecilia seraphini</name>
    <dbReference type="NCBI Taxonomy" id="260995"/>
    <lineage>
        <taxon>Eukaryota</taxon>
        <taxon>Metazoa</taxon>
        <taxon>Chordata</taxon>
        <taxon>Craniata</taxon>
        <taxon>Vertebrata</taxon>
        <taxon>Euteleostomi</taxon>
        <taxon>Amphibia</taxon>
        <taxon>Gymnophiona</taxon>
        <taxon>Geotrypetes</taxon>
    </lineage>
</organism>
<evidence type="ECO:0000313" key="9">
    <source>
        <dbReference type="Proteomes" id="UP000515159"/>
    </source>
</evidence>
<dbReference type="RefSeq" id="XP_033774768.1">
    <property type="nucleotide sequence ID" value="XM_033918877.1"/>
</dbReference>
<dbReference type="CTD" id="6327"/>